<keyword evidence="3" id="KW-1185">Reference proteome</keyword>
<evidence type="ECO:0000313" key="3">
    <source>
        <dbReference type="Proteomes" id="UP000316621"/>
    </source>
</evidence>
<dbReference type="Gramene" id="RZC72495">
    <property type="protein sequence ID" value="RZC72495"/>
    <property type="gene ID" value="C5167_047975"/>
</dbReference>
<feature type="domain" description="Bet v I/Major latex protein" evidence="1">
    <location>
        <begin position="2"/>
        <end position="161"/>
    </location>
</feature>
<dbReference type="SUPFAM" id="SSF55961">
    <property type="entry name" value="Bet v1-like"/>
    <property type="match status" value="1"/>
</dbReference>
<dbReference type="InterPro" id="IPR023393">
    <property type="entry name" value="START-like_dom_sf"/>
</dbReference>
<dbReference type="CDD" id="cd07816">
    <property type="entry name" value="Bet_v1-like"/>
    <property type="match status" value="1"/>
</dbReference>
<dbReference type="SMART" id="SM01037">
    <property type="entry name" value="Bet_v_1"/>
    <property type="match status" value="1"/>
</dbReference>
<proteinExistence type="predicted"/>
<dbReference type="AlphaFoldDB" id="A0A4Y7KKS6"/>
<reference evidence="2 3" key="1">
    <citation type="journal article" date="2018" name="Science">
        <title>The opium poppy genome and morphinan production.</title>
        <authorList>
            <person name="Guo L."/>
            <person name="Winzer T."/>
            <person name="Yang X."/>
            <person name="Li Y."/>
            <person name="Ning Z."/>
            <person name="He Z."/>
            <person name="Teodor R."/>
            <person name="Lu Y."/>
            <person name="Bowser T.A."/>
            <person name="Graham I.A."/>
            <person name="Ye K."/>
        </authorList>
    </citation>
    <scope>NUCLEOTIDE SEQUENCE [LARGE SCALE GENOMIC DNA]</scope>
    <source>
        <strain evidence="3">cv. HN1</strain>
        <tissue evidence="2">Leaves</tissue>
    </source>
</reference>
<dbReference type="OrthoDB" id="1847301at2759"/>
<gene>
    <name evidence="2" type="ORF">C5167_047975</name>
</gene>
<accession>A0A4Y7KKS6</accession>
<dbReference type="Pfam" id="PF00407">
    <property type="entry name" value="Bet_v_1"/>
    <property type="match status" value="1"/>
</dbReference>
<evidence type="ECO:0000259" key="1">
    <source>
        <dbReference type="SMART" id="SM01037"/>
    </source>
</evidence>
<dbReference type="InterPro" id="IPR000916">
    <property type="entry name" value="Bet_v_I/MLP"/>
</dbReference>
<evidence type="ECO:0000313" key="2">
    <source>
        <dbReference type="EMBL" id="RZC72495.1"/>
    </source>
</evidence>
<protein>
    <recommendedName>
        <fullName evidence="1">Bet v I/Major latex protein domain-containing protein</fullName>
    </recommendedName>
</protein>
<name>A0A4Y7KKS6_PAPSO</name>
<dbReference type="InterPro" id="IPR051761">
    <property type="entry name" value="MLP-like_ligand-binding"/>
</dbReference>
<dbReference type="EMBL" id="CM010722">
    <property type="protein sequence ID" value="RZC72495.1"/>
    <property type="molecule type" value="Genomic_DNA"/>
</dbReference>
<sequence length="162" mass="18474">MAEIHKLEVEYKVKCSADKFYALMTRDIHKLPKYAPKTIHNIQVLPGHCEVGVGSIVVWDYVQRVQGDKPTAVMAKVKITAMDHTNLSLTNTVLEGDLRNCYTSFAINLAITPIQRDGNYKSLVKWSVQYQKANKDVPDPTYFMKVLEVFTKELEANLLKEE</sequence>
<dbReference type="OMA" id="YWKEAYL"/>
<dbReference type="GO" id="GO:0006952">
    <property type="term" value="P:defense response"/>
    <property type="evidence" value="ECO:0007669"/>
    <property type="project" value="InterPro"/>
</dbReference>
<organism evidence="2 3">
    <name type="scientific">Papaver somniferum</name>
    <name type="common">Opium poppy</name>
    <dbReference type="NCBI Taxonomy" id="3469"/>
    <lineage>
        <taxon>Eukaryota</taxon>
        <taxon>Viridiplantae</taxon>
        <taxon>Streptophyta</taxon>
        <taxon>Embryophyta</taxon>
        <taxon>Tracheophyta</taxon>
        <taxon>Spermatophyta</taxon>
        <taxon>Magnoliopsida</taxon>
        <taxon>Ranunculales</taxon>
        <taxon>Papaveraceae</taxon>
        <taxon>Papaveroideae</taxon>
        <taxon>Papaver</taxon>
    </lineage>
</organism>
<dbReference type="Proteomes" id="UP000316621">
    <property type="component" value="Chromosome 8"/>
</dbReference>
<dbReference type="PANTHER" id="PTHR31907">
    <property type="entry name" value="MLP-LIKE PROTEIN 423"/>
    <property type="match status" value="1"/>
</dbReference>
<dbReference type="Gene3D" id="3.30.530.20">
    <property type="match status" value="1"/>
</dbReference>